<accession>A0A0L9TEU3</accession>
<evidence type="ECO:0000313" key="2">
    <source>
        <dbReference type="EMBL" id="KOM28926.1"/>
    </source>
</evidence>
<organism evidence="2 3">
    <name type="scientific">Phaseolus angularis</name>
    <name type="common">Azuki bean</name>
    <name type="synonym">Vigna angularis</name>
    <dbReference type="NCBI Taxonomy" id="3914"/>
    <lineage>
        <taxon>Eukaryota</taxon>
        <taxon>Viridiplantae</taxon>
        <taxon>Streptophyta</taxon>
        <taxon>Embryophyta</taxon>
        <taxon>Tracheophyta</taxon>
        <taxon>Spermatophyta</taxon>
        <taxon>Magnoliopsida</taxon>
        <taxon>eudicotyledons</taxon>
        <taxon>Gunneridae</taxon>
        <taxon>Pentapetalae</taxon>
        <taxon>rosids</taxon>
        <taxon>fabids</taxon>
        <taxon>Fabales</taxon>
        <taxon>Fabaceae</taxon>
        <taxon>Papilionoideae</taxon>
        <taxon>50 kb inversion clade</taxon>
        <taxon>NPAAA clade</taxon>
        <taxon>indigoferoid/millettioid clade</taxon>
        <taxon>Phaseoleae</taxon>
        <taxon>Vigna</taxon>
    </lineage>
</organism>
<sequence>MSEERFNVMVRHGGTLVKDIPFEYVDGEVTYWSVDPHKWSYFEVVDSIKELGYIKVSELYYCIENILHKFYDDRDAMNMVNVAKFFGEVHLFVVHGVDDELEIIVESELNEEVTLLCHASIESEGSHVGGNGDNKVEDDEVVVQVEDDEVNVQLEVDEVNVQGDVVNVQGEDMVEQHVGVEEEEVVIEQHGQGEEEVVIEEFTSSEDDDVGVVHGEVPHGVVDEEQVDEGQVDEGVVDIDVNIDELAKKLKS</sequence>
<proteinExistence type="predicted"/>
<protein>
    <recommendedName>
        <fullName evidence="1">PB1-like domain-containing protein</fullName>
    </recommendedName>
</protein>
<name>A0A0L9TEU3_PHAAN</name>
<dbReference type="EMBL" id="KQ258461">
    <property type="protein sequence ID" value="KOM28926.1"/>
    <property type="molecule type" value="Genomic_DNA"/>
</dbReference>
<dbReference type="AlphaFoldDB" id="A0A0L9TEU3"/>
<dbReference type="Proteomes" id="UP000053144">
    <property type="component" value="Unassembled WGS sequence"/>
</dbReference>
<reference evidence="3" key="1">
    <citation type="journal article" date="2015" name="Proc. Natl. Acad. Sci. U.S.A.">
        <title>Genome sequencing of adzuki bean (Vigna angularis) provides insight into high starch and low fat accumulation and domestication.</title>
        <authorList>
            <person name="Yang K."/>
            <person name="Tian Z."/>
            <person name="Chen C."/>
            <person name="Luo L."/>
            <person name="Zhao B."/>
            <person name="Wang Z."/>
            <person name="Yu L."/>
            <person name="Li Y."/>
            <person name="Sun Y."/>
            <person name="Li W."/>
            <person name="Chen Y."/>
            <person name="Li Y."/>
            <person name="Zhang Y."/>
            <person name="Ai D."/>
            <person name="Zhao J."/>
            <person name="Shang C."/>
            <person name="Ma Y."/>
            <person name="Wu B."/>
            <person name="Wang M."/>
            <person name="Gao L."/>
            <person name="Sun D."/>
            <person name="Zhang P."/>
            <person name="Guo F."/>
            <person name="Wang W."/>
            <person name="Li Y."/>
            <person name="Wang J."/>
            <person name="Varshney R.K."/>
            <person name="Wang J."/>
            <person name="Ling H.Q."/>
            <person name="Wan P."/>
        </authorList>
    </citation>
    <scope>NUCLEOTIDE SEQUENCE</scope>
    <source>
        <strain evidence="3">cv. Jingnong 6</strain>
    </source>
</reference>
<evidence type="ECO:0000313" key="3">
    <source>
        <dbReference type="Proteomes" id="UP000053144"/>
    </source>
</evidence>
<dbReference type="Gramene" id="KOM28926">
    <property type="protein sequence ID" value="KOM28926"/>
    <property type="gene ID" value="LR48_Vigan618s000800"/>
</dbReference>
<dbReference type="Pfam" id="PF26130">
    <property type="entry name" value="PB1-like"/>
    <property type="match status" value="1"/>
</dbReference>
<feature type="domain" description="PB1-like" evidence="1">
    <location>
        <begin position="3"/>
        <end position="95"/>
    </location>
</feature>
<gene>
    <name evidence="2" type="ORF">LR48_Vigan618s000800</name>
</gene>
<evidence type="ECO:0000259" key="1">
    <source>
        <dbReference type="Pfam" id="PF26130"/>
    </source>
</evidence>
<dbReference type="InterPro" id="IPR058594">
    <property type="entry name" value="PB1-like_dom_pln"/>
</dbReference>